<evidence type="ECO:0000256" key="1">
    <source>
        <dbReference type="SAM" id="Phobius"/>
    </source>
</evidence>
<feature type="transmembrane region" description="Helical" evidence="1">
    <location>
        <begin position="39"/>
        <end position="62"/>
    </location>
</feature>
<sequence length="252" mass="29760">MNVAILALNCVSLYFLLFLSSFAIDLYTLETKNNSRFKALPILTVFYCQTVCFGWAGFVYNYRRWYIRSIKRFYWHRILMPAAAVCMNVLFPLTMVLNFYGSWVHIPMTITIYGLITYLAVAAAERILESEPDIKFEFPKAGQLNNLQVISILVFSIVSQTYYVYLCFMDYYPFCEEYIAIMFWSRTLFFCPLLLTLPMIHLGFYVYNSDTILFSRVHPETGLKWRGIKRWNVKSRKWEIDESPEQHAVLDL</sequence>
<dbReference type="AlphaFoldDB" id="Q5GMH8"/>
<feature type="transmembrane region" description="Helical" evidence="1">
    <location>
        <begin position="183"/>
        <end position="207"/>
    </location>
</feature>
<evidence type="ECO:0000313" key="2">
    <source>
        <dbReference type="EMBL" id="CAI46626.2"/>
    </source>
</evidence>
<dbReference type="HOGENOM" id="CLU_694901_0_0_1"/>
<feature type="transmembrane region" description="Helical" evidence="1">
    <location>
        <begin position="144"/>
        <end position="163"/>
    </location>
</feature>
<dbReference type="Proteomes" id="UP000001940">
    <property type="component" value="Chromosome II"/>
</dbReference>
<feature type="transmembrane region" description="Helical" evidence="1">
    <location>
        <begin position="103"/>
        <end position="124"/>
    </location>
</feature>
<dbReference type="UCSC" id="Y38E10A.28">
    <property type="organism name" value="c. elegans"/>
</dbReference>
<accession>Q5GMH8</accession>
<proteinExistence type="predicted"/>
<keyword evidence="2" id="KW-0675">Receptor</keyword>
<dbReference type="Bgee" id="WBGene00044034">
    <property type="expression patterns" value="Expressed in embryo and 2 other cell types or tissues"/>
</dbReference>
<gene>
    <name evidence="2" type="ORF">CELE_Y38E10A.28</name>
    <name evidence="2 4" type="ORF">Y38E10A.28</name>
</gene>
<dbReference type="InParanoid" id="Q5GMH8"/>
<dbReference type="PANTHER" id="PTHR31847:SF1">
    <property type="entry name" value="DUF1084 DOMAIN-CONTAINING PROTEIN-RELATED"/>
    <property type="match status" value="1"/>
</dbReference>
<dbReference type="PhylomeDB" id="Q5GMH8"/>
<evidence type="ECO:0000313" key="3">
    <source>
        <dbReference type="Proteomes" id="UP000001940"/>
    </source>
</evidence>
<keyword evidence="1" id="KW-0472">Membrane</keyword>
<feature type="transmembrane region" description="Helical" evidence="1">
    <location>
        <begin position="74"/>
        <end position="97"/>
    </location>
</feature>
<dbReference type="PaxDb" id="6239-Y38E10A.28"/>
<organism evidence="2 3">
    <name type="scientific">Caenorhabditis elegans</name>
    <dbReference type="NCBI Taxonomy" id="6239"/>
    <lineage>
        <taxon>Eukaryota</taxon>
        <taxon>Metazoa</taxon>
        <taxon>Ecdysozoa</taxon>
        <taxon>Nematoda</taxon>
        <taxon>Chromadorea</taxon>
        <taxon>Rhabditida</taxon>
        <taxon>Rhabditina</taxon>
        <taxon>Rhabditomorpha</taxon>
        <taxon>Rhabditoidea</taxon>
        <taxon>Rhabditidae</taxon>
        <taxon>Peloderinae</taxon>
        <taxon>Caenorhabditis</taxon>
    </lineage>
</organism>
<name>Q5GMH8_CAEEL</name>
<dbReference type="WormBase" id="Y38E10A.28">
    <property type="protein sequence ID" value="CE52994"/>
    <property type="gene ID" value="WBGene00044034"/>
</dbReference>
<dbReference type="eggNOG" id="ENOG502TJ76">
    <property type="taxonomic scope" value="Eukaryota"/>
</dbReference>
<keyword evidence="1" id="KW-1133">Transmembrane helix</keyword>
<protein>
    <submittedName>
        <fullName evidence="2">Serpentine Receptor, class U</fullName>
    </submittedName>
</protein>
<reference evidence="2 3" key="1">
    <citation type="journal article" date="1998" name="Science">
        <title>Genome sequence of the nematode C. elegans: a platform for investigating biology.</title>
        <authorList>
            <consortium name="The C. elegans sequencing consortium"/>
            <person name="Sulson J.E."/>
            <person name="Waterston R."/>
        </authorList>
    </citation>
    <scope>NUCLEOTIDE SEQUENCE [LARGE SCALE GENOMIC DNA]</scope>
    <source>
        <strain evidence="2 3">Bristol N2</strain>
    </source>
</reference>
<dbReference type="FunCoup" id="Q5GMH8">
    <property type="interactions" value="819"/>
</dbReference>
<evidence type="ECO:0000313" key="4">
    <source>
        <dbReference type="WormBase" id="Y38E10A.28"/>
    </source>
</evidence>
<dbReference type="EMBL" id="BX284602">
    <property type="protein sequence ID" value="CAI46626.2"/>
    <property type="molecule type" value="Genomic_DNA"/>
</dbReference>
<keyword evidence="3" id="KW-1185">Reference proteome</keyword>
<dbReference type="AGR" id="WB:WBGene00044034"/>
<dbReference type="PANTHER" id="PTHR31847">
    <property type="entry name" value="PROTEIN CBG10327"/>
    <property type="match status" value="1"/>
</dbReference>
<keyword evidence="1" id="KW-0812">Transmembrane</keyword>